<organism evidence="7 8">
    <name type="scientific">Alteriqipengyuania abyssalis</name>
    <dbReference type="NCBI Taxonomy" id="2860200"/>
    <lineage>
        <taxon>Bacteria</taxon>
        <taxon>Pseudomonadati</taxon>
        <taxon>Pseudomonadota</taxon>
        <taxon>Alphaproteobacteria</taxon>
        <taxon>Sphingomonadales</taxon>
        <taxon>Erythrobacteraceae</taxon>
        <taxon>Alteriqipengyuania</taxon>
    </lineage>
</organism>
<comment type="similarity">
    <text evidence="2">Belongs to the MipA/OmpV family.</text>
</comment>
<evidence type="ECO:0000313" key="8">
    <source>
        <dbReference type="Proteomes" id="UP000759298"/>
    </source>
</evidence>
<keyword evidence="3" id="KW-0732">Signal</keyword>
<evidence type="ECO:0000313" key="7">
    <source>
        <dbReference type="EMBL" id="MBY8338004.1"/>
    </source>
</evidence>
<comment type="caution">
    <text evidence="7">The sequence shown here is derived from an EMBL/GenBank/DDBJ whole genome shotgun (WGS) entry which is preliminary data.</text>
</comment>
<dbReference type="Pfam" id="PF06629">
    <property type="entry name" value="MipA"/>
    <property type="match status" value="1"/>
</dbReference>
<evidence type="ECO:0000256" key="3">
    <source>
        <dbReference type="ARBA" id="ARBA00022729"/>
    </source>
</evidence>
<dbReference type="Proteomes" id="UP000759298">
    <property type="component" value="Unassembled WGS sequence"/>
</dbReference>
<dbReference type="PANTHER" id="PTHR38776:SF1">
    <property type="entry name" value="MLTA-INTERACTING PROTEIN-RELATED"/>
    <property type="match status" value="1"/>
</dbReference>
<name>A0ABS7PG04_9SPHN</name>
<evidence type="ECO:0000256" key="5">
    <source>
        <dbReference type="ARBA" id="ARBA00023237"/>
    </source>
</evidence>
<gene>
    <name evidence="7" type="ORF">KYN89_13215</name>
</gene>
<dbReference type="EMBL" id="JAHWXP010000003">
    <property type="protein sequence ID" value="MBY8338004.1"/>
    <property type="molecule type" value="Genomic_DNA"/>
</dbReference>
<evidence type="ECO:0000256" key="4">
    <source>
        <dbReference type="ARBA" id="ARBA00023136"/>
    </source>
</evidence>
<keyword evidence="8" id="KW-1185">Reference proteome</keyword>
<feature type="region of interest" description="Disordered" evidence="6">
    <location>
        <begin position="1"/>
        <end position="21"/>
    </location>
</feature>
<keyword evidence="5" id="KW-0998">Cell outer membrane</keyword>
<proteinExistence type="inferred from homology"/>
<evidence type="ECO:0000256" key="6">
    <source>
        <dbReference type="SAM" id="MobiDB-lite"/>
    </source>
</evidence>
<keyword evidence="4" id="KW-0472">Membrane</keyword>
<sequence>MATPALAQDGPDDDAPARSAEGTVFDGDWVQIGVGAGFAPDYDGSDDYEVFPLPIIQGSLGGIDINPRAAGFALDFIPDGADSKVNFGFGPAVRLRTSRTGDIEDPVVAAAGELDTAVEVGPSASIGVSGVLNPYDSLSANVDVRWDVAGAHEGMVINPTVTYFTPVSRGAAVSLSLSAEHGDEAFNEYYYSVAPAQATASGLPVYDAGSGFNKLSANLLVGYDLDGDLTNGGLALFAIGGYSRMIGDAKDSPFVALRGDADQFLIGGGIGYTF</sequence>
<dbReference type="InterPro" id="IPR010583">
    <property type="entry name" value="MipA"/>
</dbReference>
<reference evidence="7 8" key="1">
    <citation type="submission" date="2021-07" db="EMBL/GenBank/DDBJ databases">
        <title>Alteriqipengyuania abyssalis NZ-12B nov, sp.nov isolated from deep sea sponge in pacific ocean.</title>
        <authorList>
            <person name="Tareen S."/>
            <person name="Wink J."/>
        </authorList>
    </citation>
    <scope>NUCLEOTIDE SEQUENCE [LARGE SCALE GENOMIC DNA]</scope>
    <source>
        <strain evidence="7 8">NZ-12B</strain>
    </source>
</reference>
<evidence type="ECO:0000256" key="1">
    <source>
        <dbReference type="ARBA" id="ARBA00004442"/>
    </source>
</evidence>
<protein>
    <submittedName>
        <fullName evidence="7">MipA/OmpV family protein</fullName>
    </submittedName>
</protein>
<dbReference type="PANTHER" id="PTHR38776">
    <property type="entry name" value="MLTA-INTERACTING PROTEIN-RELATED"/>
    <property type="match status" value="1"/>
</dbReference>
<comment type="subcellular location">
    <subcellularLocation>
        <location evidence="1">Cell outer membrane</location>
    </subcellularLocation>
</comment>
<evidence type="ECO:0000256" key="2">
    <source>
        <dbReference type="ARBA" id="ARBA00005722"/>
    </source>
</evidence>
<accession>A0ABS7PG04</accession>